<name>R8B9V3_PHAM7</name>
<dbReference type="HOGENOM" id="CLU_012893_1_2_1"/>
<evidence type="ECO:0000313" key="8">
    <source>
        <dbReference type="Proteomes" id="UP000014074"/>
    </source>
</evidence>
<dbReference type="CDD" id="cd13132">
    <property type="entry name" value="MATE_eukaryotic"/>
    <property type="match status" value="1"/>
</dbReference>
<dbReference type="GO" id="GO:0016020">
    <property type="term" value="C:membrane"/>
    <property type="evidence" value="ECO:0007669"/>
    <property type="project" value="UniProtKB-SubCell"/>
</dbReference>
<comment type="similarity">
    <text evidence="2">Belongs to the multi antimicrobial extrusion (MATE) (TC 2.A.66.1) family.</text>
</comment>
<proteinExistence type="inferred from homology"/>
<comment type="subcellular location">
    <subcellularLocation>
        <location evidence="1">Membrane</location>
        <topology evidence="1">Multi-pass membrane protein</topology>
    </subcellularLocation>
</comment>
<feature type="transmembrane region" description="Helical" evidence="6">
    <location>
        <begin position="35"/>
        <end position="53"/>
    </location>
</feature>
<dbReference type="GO" id="GO:1990961">
    <property type="term" value="P:xenobiotic detoxification by transmembrane export across the plasma membrane"/>
    <property type="evidence" value="ECO:0007669"/>
    <property type="project" value="InterPro"/>
</dbReference>
<dbReference type="InterPro" id="IPR002528">
    <property type="entry name" value="MATE_fam"/>
</dbReference>
<dbReference type="RefSeq" id="XP_007919138.1">
    <property type="nucleotide sequence ID" value="XM_007920947.1"/>
</dbReference>
<feature type="transmembrane region" description="Helical" evidence="6">
    <location>
        <begin position="93"/>
        <end position="117"/>
    </location>
</feature>
<dbReference type="Pfam" id="PF01554">
    <property type="entry name" value="MatE"/>
    <property type="match status" value="2"/>
</dbReference>
<dbReference type="InterPro" id="IPR045069">
    <property type="entry name" value="MATE_euk"/>
</dbReference>
<feature type="transmembrane region" description="Helical" evidence="6">
    <location>
        <begin position="319"/>
        <end position="339"/>
    </location>
</feature>
<evidence type="ECO:0000256" key="1">
    <source>
        <dbReference type="ARBA" id="ARBA00004141"/>
    </source>
</evidence>
<feature type="transmembrane region" description="Helical" evidence="6">
    <location>
        <begin position="292"/>
        <end position="313"/>
    </location>
</feature>
<reference evidence="8" key="1">
    <citation type="journal article" date="2013" name="Genome Announc.">
        <title>Draft genome sequence of the ascomycete Phaeoacremonium aleophilum strain UCR-PA7, a causal agent of the esca disease complex in grapevines.</title>
        <authorList>
            <person name="Blanco-Ulate B."/>
            <person name="Rolshausen P."/>
            <person name="Cantu D."/>
        </authorList>
    </citation>
    <scope>NUCLEOTIDE SEQUENCE [LARGE SCALE GENOMIC DNA]</scope>
    <source>
        <strain evidence="8">UCR-PA7</strain>
    </source>
</reference>
<feature type="transmembrane region" description="Helical" evidence="6">
    <location>
        <begin position="65"/>
        <end position="87"/>
    </location>
</feature>
<sequence length="369" mass="40219">MTWLLWILMIPIAVLWWFSKPILVALVPDEETASLAALYLRVLIIGMPGVAAFESGKRFVQSQGLFHATTYTLLIGAPLSFFQNWLFVFKFNWHFAGAATAMAITQNLLPLLLILYVRFFEGAECWKGFSKKAFNNWGPMIKLALPGMIMIEAQFSVLEILTIAAGQFGTAQLAAQSVLVTVTSTSFNIPFPLAIATSTRVANLIGAHLSDAARITAKVAIVAAFIVGSFNLTIFATLRRVLPQVFTNDDEVIDIVSQVILVCAVMQIFDALAAVSHGILRGVGRQSIGGYANLFSYYLVALPISLSTAFALGWKLSGLWTGLTCGLAVVSALELIYLYNADWEIAVAQAEARMRSEDANPEHKATDDS</sequence>
<protein>
    <submittedName>
        <fullName evidence="7">Putative mate efflux family protein subfamily protein</fullName>
    </submittedName>
</protein>
<evidence type="ECO:0000313" key="7">
    <source>
        <dbReference type="EMBL" id="EON96090.1"/>
    </source>
</evidence>
<dbReference type="AlphaFoldDB" id="R8B9V3"/>
<dbReference type="GO" id="GO:0015297">
    <property type="term" value="F:antiporter activity"/>
    <property type="evidence" value="ECO:0007669"/>
    <property type="project" value="InterPro"/>
</dbReference>
<gene>
    <name evidence="7" type="ORF">UCRPA7_8434</name>
</gene>
<feature type="transmembrane region" description="Helical" evidence="6">
    <location>
        <begin position="219"/>
        <end position="238"/>
    </location>
</feature>
<keyword evidence="8" id="KW-1185">Reference proteome</keyword>
<feature type="transmembrane region" description="Helical" evidence="6">
    <location>
        <begin position="258"/>
        <end position="280"/>
    </location>
</feature>
<dbReference type="KEGG" id="tmn:UCRPA7_8434"/>
<evidence type="ECO:0000256" key="5">
    <source>
        <dbReference type="ARBA" id="ARBA00023136"/>
    </source>
</evidence>
<evidence type="ECO:0000256" key="3">
    <source>
        <dbReference type="ARBA" id="ARBA00022692"/>
    </source>
</evidence>
<organism evidence="7 8">
    <name type="scientific">Phaeoacremonium minimum (strain UCR-PA7)</name>
    <name type="common">Esca disease fungus</name>
    <name type="synonym">Togninia minima</name>
    <dbReference type="NCBI Taxonomy" id="1286976"/>
    <lineage>
        <taxon>Eukaryota</taxon>
        <taxon>Fungi</taxon>
        <taxon>Dikarya</taxon>
        <taxon>Ascomycota</taxon>
        <taxon>Pezizomycotina</taxon>
        <taxon>Sordariomycetes</taxon>
        <taxon>Sordariomycetidae</taxon>
        <taxon>Togniniales</taxon>
        <taxon>Togniniaceae</taxon>
        <taxon>Phaeoacremonium</taxon>
    </lineage>
</organism>
<evidence type="ECO:0000256" key="2">
    <source>
        <dbReference type="ARBA" id="ARBA00010199"/>
    </source>
</evidence>
<dbReference type="GO" id="GO:0042910">
    <property type="term" value="F:xenobiotic transmembrane transporter activity"/>
    <property type="evidence" value="ECO:0007669"/>
    <property type="project" value="InterPro"/>
</dbReference>
<keyword evidence="5 6" id="KW-0472">Membrane</keyword>
<dbReference type="PANTHER" id="PTHR11206">
    <property type="entry name" value="MULTIDRUG RESISTANCE PROTEIN"/>
    <property type="match status" value="1"/>
</dbReference>
<evidence type="ECO:0000256" key="4">
    <source>
        <dbReference type="ARBA" id="ARBA00022989"/>
    </source>
</evidence>
<dbReference type="Proteomes" id="UP000014074">
    <property type="component" value="Unassembled WGS sequence"/>
</dbReference>
<evidence type="ECO:0000256" key="6">
    <source>
        <dbReference type="SAM" id="Phobius"/>
    </source>
</evidence>
<dbReference type="EMBL" id="KB933362">
    <property type="protein sequence ID" value="EON96090.1"/>
    <property type="molecule type" value="Genomic_DNA"/>
</dbReference>
<dbReference type="NCBIfam" id="TIGR00797">
    <property type="entry name" value="matE"/>
    <property type="match status" value="1"/>
</dbReference>
<accession>R8B9V3</accession>
<keyword evidence="3 6" id="KW-0812">Transmembrane</keyword>
<dbReference type="OrthoDB" id="2126698at2759"/>
<dbReference type="eggNOG" id="KOG1347">
    <property type="taxonomic scope" value="Eukaryota"/>
</dbReference>
<dbReference type="GeneID" id="19329284"/>
<keyword evidence="4 6" id="KW-1133">Transmembrane helix</keyword>